<dbReference type="InterPro" id="IPR018968">
    <property type="entry name" value="Phasin"/>
</dbReference>
<dbReference type="RefSeq" id="WP_067983237.1">
    <property type="nucleotide sequence ID" value="NZ_CAXBCE010000006.1"/>
</dbReference>
<dbReference type="EMBL" id="JBBMRA010000001">
    <property type="protein sequence ID" value="MEM5535182.1"/>
    <property type="molecule type" value="Genomic_DNA"/>
</dbReference>
<evidence type="ECO:0000259" key="1">
    <source>
        <dbReference type="Pfam" id="PF09361"/>
    </source>
</evidence>
<dbReference type="Proteomes" id="UP001449225">
    <property type="component" value="Unassembled WGS sequence"/>
</dbReference>
<evidence type="ECO:0000313" key="3">
    <source>
        <dbReference type="Proteomes" id="UP001449225"/>
    </source>
</evidence>
<proteinExistence type="predicted"/>
<reference evidence="2 3" key="1">
    <citation type="submission" date="2024-03" db="EMBL/GenBank/DDBJ databases">
        <title>Community enrichment and isolation of bacterial strains for fucoidan degradation.</title>
        <authorList>
            <person name="Sichert A."/>
        </authorList>
    </citation>
    <scope>NUCLEOTIDE SEQUENCE [LARGE SCALE GENOMIC DNA]</scope>
    <source>
        <strain evidence="2 3">AS76</strain>
    </source>
</reference>
<accession>A0ABU9TPK7</accession>
<keyword evidence="3" id="KW-1185">Reference proteome</keyword>
<gene>
    <name evidence="2" type="ORF">WNY58_02140</name>
</gene>
<evidence type="ECO:0000313" key="2">
    <source>
        <dbReference type="EMBL" id="MEM5535182.1"/>
    </source>
</evidence>
<organism evidence="2 3">
    <name type="scientific">Neptuniibacter pectenicola</name>
    <dbReference type="NCBI Taxonomy" id="1806669"/>
    <lineage>
        <taxon>Bacteria</taxon>
        <taxon>Pseudomonadati</taxon>
        <taxon>Pseudomonadota</taxon>
        <taxon>Gammaproteobacteria</taxon>
        <taxon>Oceanospirillales</taxon>
        <taxon>Oceanospirillaceae</taxon>
        <taxon>Neptuniibacter</taxon>
    </lineage>
</organism>
<sequence length="133" mass="14601">MNAATNPFADFFKPELTKEMADLFKPMQNLVDVNTKTVETLVSLQKAYVEELANASVEQFKTLCECKDPKAALDLQVKFYKTVEAKMTETAEKGVAAMAEAKDAYVATVEESGKKVTELAEEAAKKVAELKVA</sequence>
<feature type="domain" description="Phasin" evidence="1">
    <location>
        <begin position="24"/>
        <end position="111"/>
    </location>
</feature>
<dbReference type="Pfam" id="PF09361">
    <property type="entry name" value="Phasin_2"/>
    <property type="match status" value="1"/>
</dbReference>
<protein>
    <submittedName>
        <fullName evidence="2">Phasin family protein</fullName>
    </submittedName>
</protein>
<name>A0ABU9TPK7_9GAMM</name>
<comment type="caution">
    <text evidence="2">The sequence shown here is derived from an EMBL/GenBank/DDBJ whole genome shotgun (WGS) entry which is preliminary data.</text>
</comment>